<protein>
    <recommendedName>
        <fullName evidence="3">Acyl-protein thioesterase 1</fullName>
        <ecNumber evidence="2">3.1.2.22</ecNumber>
    </recommendedName>
    <alternativeName>
        <fullName evidence="8">Palmitoyl-protein hydrolase</fullName>
    </alternativeName>
</protein>
<comment type="catalytic activity">
    <reaction evidence="9">
        <text>S-hexadecanoyl-L-cysteinyl-[protein] + H2O = L-cysteinyl-[protein] + hexadecanoate + H(+)</text>
        <dbReference type="Rhea" id="RHEA:19233"/>
        <dbReference type="Rhea" id="RHEA-COMP:10131"/>
        <dbReference type="Rhea" id="RHEA-COMP:11032"/>
        <dbReference type="ChEBI" id="CHEBI:7896"/>
        <dbReference type="ChEBI" id="CHEBI:15377"/>
        <dbReference type="ChEBI" id="CHEBI:15378"/>
        <dbReference type="ChEBI" id="CHEBI:29950"/>
        <dbReference type="ChEBI" id="CHEBI:74151"/>
        <dbReference type="EC" id="3.1.2.22"/>
    </reaction>
</comment>
<keyword evidence="6" id="KW-0276">Fatty acid metabolism</keyword>
<dbReference type="GO" id="GO:0008474">
    <property type="term" value="F:palmitoyl-(protein) hydrolase activity"/>
    <property type="evidence" value="ECO:0007669"/>
    <property type="project" value="UniProtKB-EC"/>
</dbReference>
<evidence type="ECO:0000256" key="3">
    <source>
        <dbReference type="ARBA" id="ARBA00014923"/>
    </source>
</evidence>
<evidence type="ECO:0000256" key="1">
    <source>
        <dbReference type="ARBA" id="ARBA00006499"/>
    </source>
</evidence>
<name>A0A8H5BMS0_9AGAR</name>
<keyword evidence="13" id="KW-1185">Reference proteome</keyword>
<feature type="region of interest" description="Disordered" evidence="10">
    <location>
        <begin position="1"/>
        <end position="28"/>
    </location>
</feature>
<dbReference type="Gene3D" id="3.40.50.1820">
    <property type="entry name" value="alpha/beta hydrolase"/>
    <property type="match status" value="1"/>
</dbReference>
<evidence type="ECO:0000256" key="10">
    <source>
        <dbReference type="SAM" id="MobiDB-lite"/>
    </source>
</evidence>
<dbReference type="SUPFAM" id="SSF53474">
    <property type="entry name" value="alpha/beta-Hydrolases"/>
    <property type="match status" value="1"/>
</dbReference>
<evidence type="ECO:0000256" key="8">
    <source>
        <dbReference type="ARBA" id="ARBA00031195"/>
    </source>
</evidence>
<dbReference type="GO" id="GO:0005737">
    <property type="term" value="C:cytoplasm"/>
    <property type="evidence" value="ECO:0007669"/>
    <property type="project" value="TreeGrafter"/>
</dbReference>
<reference evidence="12 13" key="1">
    <citation type="journal article" date="2020" name="ISME J.">
        <title>Uncovering the hidden diversity of litter-decomposition mechanisms in mushroom-forming fungi.</title>
        <authorList>
            <person name="Floudas D."/>
            <person name="Bentzer J."/>
            <person name="Ahren D."/>
            <person name="Johansson T."/>
            <person name="Persson P."/>
            <person name="Tunlid A."/>
        </authorList>
    </citation>
    <scope>NUCLEOTIDE SEQUENCE [LARGE SCALE GENOMIC DNA]</scope>
    <source>
        <strain evidence="12 13">CBS 175.51</strain>
    </source>
</reference>
<keyword evidence="5" id="KW-0378">Hydrolase</keyword>
<evidence type="ECO:0000256" key="5">
    <source>
        <dbReference type="ARBA" id="ARBA00022801"/>
    </source>
</evidence>
<dbReference type="InterPro" id="IPR029058">
    <property type="entry name" value="AB_hydrolase_fold"/>
</dbReference>
<dbReference type="AlphaFoldDB" id="A0A8H5BMS0"/>
<sequence>MMPNLPSGTTHPPSSVPSSSPSSTTTGPTAARLIDFNVTGFEAPGTHTATVIFLHGLGGEGENLIPAVEGLRLRLSPELASGVKFLLPNAPPMKVTGNGGFTMQSWFDVYNFDIENREEDAVGLAGAADWLNAFVDREVEEFGIPPERVVVGGLSQGGAVVCRALVGSERRLGGAFMLCSYVPLRRRVLEMKTPFASQIPLFWGHGIMDAQVAFPLALRSAKQLALDLDMTFLRTSHPLTPESLQEDFKRQSEGTGESSNSSGAGKATLRFCYYGDLGHWFSEEEISDLAVWMNGILGNGRYKEVGGVGEAEGEEEGEAGMDVDDG</sequence>
<dbReference type="GO" id="GO:0006631">
    <property type="term" value="P:fatty acid metabolic process"/>
    <property type="evidence" value="ECO:0007669"/>
    <property type="project" value="UniProtKB-KW"/>
</dbReference>
<comment type="similarity">
    <text evidence="1">Belongs to the AB hydrolase superfamily. AB hydrolase 2 family.</text>
</comment>
<dbReference type="PANTHER" id="PTHR10655:SF17">
    <property type="entry name" value="LYSOPHOSPHOLIPASE-LIKE PROTEIN 1"/>
    <property type="match status" value="1"/>
</dbReference>
<evidence type="ECO:0000256" key="7">
    <source>
        <dbReference type="ARBA" id="ARBA00029392"/>
    </source>
</evidence>
<dbReference type="Proteomes" id="UP000541558">
    <property type="component" value="Unassembled WGS sequence"/>
</dbReference>
<evidence type="ECO:0000256" key="2">
    <source>
        <dbReference type="ARBA" id="ARBA00012423"/>
    </source>
</evidence>
<evidence type="ECO:0000256" key="9">
    <source>
        <dbReference type="ARBA" id="ARBA00047337"/>
    </source>
</evidence>
<comment type="caution">
    <text evidence="12">The sequence shown here is derived from an EMBL/GenBank/DDBJ whole genome shotgun (WGS) entry which is preliminary data.</text>
</comment>
<dbReference type="OrthoDB" id="2418081at2759"/>
<dbReference type="InterPro" id="IPR003140">
    <property type="entry name" value="PLipase/COase/thioEstase"/>
</dbReference>
<evidence type="ECO:0000313" key="12">
    <source>
        <dbReference type="EMBL" id="KAF5325726.1"/>
    </source>
</evidence>
<keyword evidence="4" id="KW-0719">Serine esterase</keyword>
<gene>
    <name evidence="12" type="ORF">D9611_000462</name>
</gene>
<keyword evidence="6" id="KW-0443">Lipid metabolism</keyword>
<evidence type="ECO:0000313" key="13">
    <source>
        <dbReference type="Proteomes" id="UP000541558"/>
    </source>
</evidence>
<dbReference type="EMBL" id="JAACJK010000163">
    <property type="protein sequence ID" value="KAF5325726.1"/>
    <property type="molecule type" value="Genomic_DNA"/>
</dbReference>
<organism evidence="12 13">
    <name type="scientific">Ephemerocybe angulata</name>
    <dbReference type="NCBI Taxonomy" id="980116"/>
    <lineage>
        <taxon>Eukaryota</taxon>
        <taxon>Fungi</taxon>
        <taxon>Dikarya</taxon>
        <taxon>Basidiomycota</taxon>
        <taxon>Agaricomycotina</taxon>
        <taxon>Agaricomycetes</taxon>
        <taxon>Agaricomycetidae</taxon>
        <taxon>Agaricales</taxon>
        <taxon>Agaricineae</taxon>
        <taxon>Psathyrellaceae</taxon>
        <taxon>Ephemerocybe</taxon>
    </lineage>
</organism>
<evidence type="ECO:0000256" key="4">
    <source>
        <dbReference type="ARBA" id="ARBA00022487"/>
    </source>
</evidence>
<dbReference type="Pfam" id="PF02230">
    <property type="entry name" value="Abhydrolase_2"/>
    <property type="match status" value="1"/>
</dbReference>
<dbReference type="GO" id="GO:0052689">
    <property type="term" value="F:carboxylic ester hydrolase activity"/>
    <property type="evidence" value="ECO:0007669"/>
    <property type="project" value="UniProtKB-KW"/>
</dbReference>
<dbReference type="PANTHER" id="PTHR10655">
    <property type="entry name" value="LYSOPHOSPHOLIPASE-RELATED"/>
    <property type="match status" value="1"/>
</dbReference>
<accession>A0A8H5BMS0</accession>
<proteinExistence type="inferred from homology"/>
<dbReference type="InterPro" id="IPR050565">
    <property type="entry name" value="LYPA1-2/EST-like"/>
</dbReference>
<evidence type="ECO:0000259" key="11">
    <source>
        <dbReference type="Pfam" id="PF02230"/>
    </source>
</evidence>
<feature type="region of interest" description="Disordered" evidence="10">
    <location>
        <begin position="243"/>
        <end position="263"/>
    </location>
</feature>
<feature type="compositionally biased region" description="Low complexity" evidence="10">
    <location>
        <begin position="253"/>
        <end position="263"/>
    </location>
</feature>
<comment type="function">
    <text evidence="7">Hydrolyzes fatty acids from S-acylated cysteine residues in proteins with a strong preference for palmitoylated G-alpha proteins over other acyl substrates. Mediates the deacylation of G-alpha proteins such as GPA1 in vivo, but has weak or no activity toward palmitoylated Ras proteins. Has weak lysophospholipase activity in vitro; however such activity may not exist in vivo.</text>
</comment>
<evidence type="ECO:0000256" key="6">
    <source>
        <dbReference type="ARBA" id="ARBA00022832"/>
    </source>
</evidence>
<feature type="domain" description="Phospholipase/carboxylesterase/thioesterase" evidence="11">
    <location>
        <begin position="46"/>
        <end position="225"/>
    </location>
</feature>
<dbReference type="EC" id="3.1.2.22" evidence="2"/>